<comment type="caution">
    <text evidence="1">The sequence shown here is derived from an EMBL/GenBank/DDBJ whole genome shotgun (WGS) entry which is preliminary data.</text>
</comment>
<accession>A0A3E0VXL4</accession>
<dbReference type="OrthoDB" id="9812926at2"/>
<proteinExistence type="predicted"/>
<dbReference type="RefSeq" id="WP_116411412.1">
    <property type="nucleotide sequence ID" value="NZ_NBXB01000027.1"/>
</dbReference>
<sequence length="171" mass="17482">MQALLATSDGSVWVASHRPSSLHRISPGDGTLVTYPLAADISPSALVESRGSIFAATTQSGTMTRVGPDGGLTEVFVQLPLGAEPIALSAGTDGTLYSADWQTGAILQIAADGSAGHGGETTTQECARLPLRTMPVAMTDEHQGAVFIAAGSGLFRLETGDGALAEILNYP</sequence>
<evidence type="ECO:0000313" key="1">
    <source>
        <dbReference type="EMBL" id="RFA14834.1"/>
    </source>
</evidence>
<gene>
    <name evidence="1" type="ORF">B7R22_08975</name>
</gene>
<organism evidence="1 2">
    <name type="scientific">Subtercola boreus</name>
    <dbReference type="NCBI Taxonomy" id="120213"/>
    <lineage>
        <taxon>Bacteria</taxon>
        <taxon>Bacillati</taxon>
        <taxon>Actinomycetota</taxon>
        <taxon>Actinomycetes</taxon>
        <taxon>Micrococcales</taxon>
        <taxon>Microbacteriaceae</taxon>
        <taxon>Subtercola</taxon>
    </lineage>
</organism>
<name>A0A3E0VXL4_9MICO</name>
<dbReference type="Proteomes" id="UP000256541">
    <property type="component" value="Unassembled WGS sequence"/>
</dbReference>
<dbReference type="InterPro" id="IPR015943">
    <property type="entry name" value="WD40/YVTN_repeat-like_dom_sf"/>
</dbReference>
<protein>
    <recommendedName>
        <fullName evidence="3">SMP-30/Gluconolactonase/LRE-like region domain-containing protein</fullName>
    </recommendedName>
</protein>
<dbReference type="Gene3D" id="2.130.10.10">
    <property type="entry name" value="YVTN repeat-like/Quinoprotein amine dehydrogenase"/>
    <property type="match status" value="1"/>
</dbReference>
<evidence type="ECO:0000313" key="2">
    <source>
        <dbReference type="Proteomes" id="UP000256541"/>
    </source>
</evidence>
<dbReference type="EMBL" id="NBXB01000027">
    <property type="protein sequence ID" value="RFA14834.1"/>
    <property type="molecule type" value="Genomic_DNA"/>
</dbReference>
<dbReference type="SUPFAM" id="SSF63829">
    <property type="entry name" value="Calcium-dependent phosphotriesterase"/>
    <property type="match status" value="1"/>
</dbReference>
<dbReference type="AlphaFoldDB" id="A0A3E0VXL4"/>
<evidence type="ECO:0008006" key="3">
    <source>
        <dbReference type="Google" id="ProtNLM"/>
    </source>
</evidence>
<reference evidence="1 2" key="1">
    <citation type="submission" date="2017-04" db="EMBL/GenBank/DDBJ databases">
        <title>Comparative genome analysis of Subtercola boreus.</title>
        <authorList>
            <person name="Cho Y.-J."/>
            <person name="Cho A."/>
            <person name="Kim O.-S."/>
            <person name="Lee J.-I."/>
        </authorList>
    </citation>
    <scope>NUCLEOTIDE SEQUENCE [LARGE SCALE GENOMIC DNA]</scope>
    <source>
        <strain evidence="1 2">P27479</strain>
    </source>
</reference>